<name>A0A5C3LUG6_9AGAR</name>
<gene>
    <name evidence="1" type="ORF">BDQ12DRAFT_687018</name>
</gene>
<evidence type="ECO:0000313" key="2">
    <source>
        <dbReference type="Proteomes" id="UP000308652"/>
    </source>
</evidence>
<evidence type="ECO:0000313" key="1">
    <source>
        <dbReference type="EMBL" id="TFK36207.1"/>
    </source>
</evidence>
<dbReference type="EMBL" id="ML213615">
    <property type="protein sequence ID" value="TFK36207.1"/>
    <property type="molecule type" value="Genomic_DNA"/>
</dbReference>
<organism evidence="1 2">
    <name type="scientific">Crucibulum laeve</name>
    <dbReference type="NCBI Taxonomy" id="68775"/>
    <lineage>
        <taxon>Eukaryota</taxon>
        <taxon>Fungi</taxon>
        <taxon>Dikarya</taxon>
        <taxon>Basidiomycota</taxon>
        <taxon>Agaricomycotina</taxon>
        <taxon>Agaricomycetes</taxon>
        <taxon>Agaricomycetidae</taxon>
        <taxon>Agaricales</taxon>
        <taxon>Agaricineae</taxon>
        <taxon>Nidulariaceae</taxon>
        <taxon>Crucibulum</taxon>
    </lineage>
</organism>
<protein>
    <submittedName>
        <fullName evidence="1">Uncharacterized protein</fullName>
    </submittedName>
</protein>
<reference evidence="1 2" key="1">
    <citation type="journal article" date="2019" name="Nat. Ecol. Evol.">
        <title>Megaphylogeny resolves global patterns of mushroom evolution.</title>
        <authorList>
            <person name="Varga T."/>
            <person name="Krizsan K."/>
            <person name="Foldi C."/>
            <person name="Dima B."/>
            <person name="Sanchez-Garcia M."/>
            <person name="Sanchez-Ramirez S."/>
            <person name="Szollosi G.J."/>
            <person name="Szarkandi J.G."/>
            <person name="Papp V."/>
            <person name="Albert L."/>
            <person name="Andreopoulos W."/>
            <person name="Angelini C."/>
            <person name="Antonin V."/>
            <person name="Barry K.W."/>
            <person name="Bougher N.L."/>
            <person name="Buchanan P."/>
            <person name="Buyck B."/>
            <person name="Bense V."/>
            <person name="Catcheside P."/>
            <person name="Chovatia M."/>
            <person name="Cooper J."/>
            <person name="Damon W."/>
            <person name="Desjardin D."/>
            <person name="Finy P."/>
            <person name="Geml J."/>
            <person name="Haridas S."/>
            <person name="Hughes K."/>
            <person name="Justo A."/>
            <person name="Karasinski D."/>
            <person name="Kautmanova I."/>
            <person name="Kiss B."/>
            <person name="Kocsube S."/>
            <person name="Kotiranta H."/>
            <person name="LaButti K.M."/>
            <person name="Lechner B.E."/>
            <person name="Liimatainen K."/>
            <person name="Lipzen A."/>
            <person name="Lukacs Z."/>
            <person name="Mihaltcheva S."/>
            <person name="Morgado L.N."/>
            <person name="Niskanen T."/>
            <person name="Noordeloos M.E."/>
            <person name="Ohm R.A."/>
            <person name="Ortiz-Santana B."/>
            <person name="Ovrebo C."/>
            <person name="Racz N."/>
            <person name="Riley R."/>
            <person name="Savchenko A."/>
            <person name="Shiryaev A."/>
            <person name="Soop K."/>
            <person name="Spirin V."/>
            <person name="Szebenyi C."/>
            <person name="Tomsovsky M."/>
            <person name="Tulloss R.E."/>
            <person name="Uehling J."/>
            <person name="Grigoriev I.V."/>
            <person name="Vagvolgyi C."/>
            <person name="Papp T."/>
            <person name="Martin F.M."/>
            <person name="Miettinen O."/>
            <person name="Hibbett D.S."/>
            <person name="Nagy L.G."/>
        </authorList>
    </citation>
    <scope>NUCLEOTIDE SEQUENCE [LARGE SCALE GENOMIC DNA]</scope>
    <source>
        <strain evidence="1 2">CBS 166.37</strain>
    </source>
</reference>
<accession>A0A5C3LUG6</accession>
<sequence>MLTRRSRHQLHFFLTKHKHLPPLHQFQPEFLSLFKSDRETFHSIRHKLLDFQGQLSSALFSSIVSVYHSTKM</sequence>
<dbReference type="Proteomes" id="UP000308652">
    <property type="component" value="Unassembled WGS sequence"/>
</dbReference>
<keyword evidence="2" id="KW-1185">Reference proteome</keyword>
<proteinExistence type="predicted"/>
<dbReference type="AlphaFoldDB" id="A0A5C3LUG6"/>